<dbReference type="NCBIfam" id="NF005301">
    <property type="entry name" value="PRK06830.1"/>
    <property type="match status" value="1"/>
</dbReference>
<evidence type="ECO:0000256" key="1">
    <source>
        <dbReference type="ARBA" id="ARBA00001946"/>
    </source>
</evidence>
<protein>
    <submittedName>
        <fullName evidence="12">Phosphofructokinase family protein, putative</fullName>
        <ecNumber evidence="12">2.7.1.11</ecNumber>
    </submittedName>
</protein>
<proteinExistence type="predicted"/>
<dbReference type="STRING" id="857967.G0QMX5"/>
<dbReference type="GO" id="GO:0046872">
    <property type="term" value="F:metal ion binding"/>
    <property type="evidence" value="ECO:0007669"/>
    <property type="project" value="UniProtKB-KW"/>
</dbReference>
<dbReference type="EC" id="2.7.1.11" evidence="12"/>
<evidence type="ECO:0000256" key="8">
    <source>
        <dbReference type="ARBA" id="ARBA00022842"/>
    </source>
</evidence>
<evidence type="ECO:0000313" key="13">
    <source>
        <dbReference type="Proteomes" id="UP000008983"/>
    </source>
</evidence>
<dbReference type="OrthoDB" id="537915at2759"/>
<keyword evidence="3 12" id="KW-0808">Transferase</keyword>
<dbReference type="FunFam" id="3.40.50.450:FF:000002">
    <property type="entry name" value="ATP-dependent 6-phosphofructokinase"/>
    <property type="match status" value="1"/>
</dbReference>
<dbReference type="AlphaFoldDB" id="G0QMX5"/>
<name>G0QMX5_ICHMU</name>
<dbReference type="InterPro" id="IPR000023">
    <property type="entry name" value="Phosphofructokinase_dom"/>
</dbReference>
<dbReference type="PRINTS" id="PR00476">
    <property type="entry name" value="PHFRCTKINASE"/>
</dbReference>
<evidence type="ECO:0000256" key="10">
    <source>
        <dbReference type="ARBA" id="ARBA00048070"/>
    </source>
</evidence>
<keyword evidence="4" id="KW-0479">Metal-binding</keyword>
<dbReference type="UniPathway" id="UPA00109">
    <property type="reaction ID" value="UER00182"/>
</dbReference>
<keyword evidence="5" id="KW-0547">Nucleotide-binding</keyword>
<keyword evidence="6" id="KW-0418">Kinase</keyword>
<evidence type="ECO:0000313" key="12">
    <source>
        <dbReference type="EMBL" id="EGR33429.1"/>
    </source>
</evidence>
<dbReference type="Pfam" id="PF00365">
    <property type="entry name" value="PFK"/>
    <property type="match status" value="1"/>
</dbReference>
<dbReference type="RefSeq" id="XP_004037415.1">
    <property type="nucleotide sequence ID" value="XM_004037367.1"/>
</dbReference>
<gene>
    <name evidence="12" type="ORF">IMG5_053360</name>
</gene>
<dbReference type="GeneID" id="14909607"/>
<evidence type="ECO:0000256" key="9">
    <source>
        <dbReference type="ARBA" id="ARBA00023152"/>
    </source>
</evidence>
<keyword evidence="8" id="KW-0460">Magnesium</keyword>
<dbReference type="InParanoid" id="G0QMX5"/>
<dbReference type="eggNOG" id="KOG2440">
    <property type="taxonomic scope" value="Eukaryota"/>
</dbReference>
<evidence type="ECO:0000256" key="5">
    <source>
        <dbReference type="ARBA" id="ARBA00022741"/>
    </source>
</evidence>
<feature type="domain" description="Phosphofructokinase" evidence="11">
    <location>
        <begin position="135"/>
        <end position="439"/>
    </location>
</feature>
<dbReference type="Proteomes" id="UP000008983">
    <property type="component" value="Unassembled WGS sequence"/>
</dbReference>
<evidence type="ECO:0000256" key="6">
    <source>
        <dbReference type="ARBA" id="ARBA00022777"/>
    </source>
</evidence>
<dbReference type="EMBL" id="GL983450">
    <property type="protein sequence ID" value="EGR33429.1"/>
    <property type="molecule type" value="Genomic_DNA"/>
</dbReference>
<accession>G0QMX5</accession>
<evidence type="ECO:0000256" key="2">
    <source>
        <dbReference type="ARBA" id="ARBA00002659"/>
    </source>
</evidence>
<evidence type="ECO:0000256" key="4">
    <source>
        <dbReference type="ARBA" id="ARBA00022723"/>
    </source>
</evidence>
<dbReference type="GO" id="GO:0003872">
    <property type="term" value="F:6-phosphofructokinase activity"/>
    <property type="evidence" value="ECO:0007669"/>
    <property type="project" value="UniProtKB-EC"/>
</dbReference>
<dbReference type="PANTHER" id="PTHR45770">
    <property type="entry name" value="ATP-DEPENDENT 6-PHOSPHOFRUCTOKINASE 1"/>
    <property type="match status" value="1"/>
</dbReference>
<sequence>MKSKRLNSKKKTIVFIHQMDNTIPKEILNAKNTLMEEIKNLESRTCNILKVPNLISEAHLEEIPCYLSPLYGKNNYREVFGGGGYLPDGAFVYTGSYVLSDANISQLQSLENTKRYVRGGPRKHNYFHPSQVKSAIVTCGGLCPGLNVVIRELFLCLFFNYGVKDIYGISYGYRGFYLYDWKKLELKDVQEIQRLGGTILGSSRGGFDGEKIIENLIKNEINHVYCLGGDGTHRGIQALYNLIKQKQLNIVICGIPKTIDNDIPVIDKSFGFETSVEEAVNAITSASVEAHCAEYGVGLVRLMGRHAGFIAMEATNASRDANVCLVPEFKFQIYGEDGVLEYIYRRLLVKKHCVVVVAEGAGEAAIDAHLSHSNEKDASGNNKLADIGIFLQKEIVEYGKQKGIEITLKYINPTYMIRTVPANALDRKMCAQLSQNAVHGAMAGFTGFTVGHINGRLSYIPLDEICKENSTRRIKPEDRAWQRLLASTGQPTFLSKEKQQEIYEKQQQDI</sequence>
<comment type="function">
    <text evidence="2">Catalyzes the phosphorylation of D-fructose 6-phosphate to fructose 1,6-bisphosphate by ATP, the first committing step of glycolysis.</text>
</comment>
<dbReference type="InterPro" id="IPR035966">
    <property type="entry name" value="PKF_sf"/>
</dbReference>
<dbReference type="GO" id="GO:0005737">
    <property type="term" value="C:cytoplasm"/>
    <property type="evidence" value="ECO:0007669"/>
    <property type="project" value="UniProtKB-ARBA"/>
</dbReference>
<dbReference type="InterPro" id="IPR050929">
    <property type="entry name" value="PFKA"/>
</dbReference>
<dbReference type="SUPFAM" id="SSF53784">
    <property type="entry name" value="Phosphofructokinase"/>
    <property type="match status" value="1"/>
</dbReference>
<dbReference type="OMA" id="SRIHFRG"/>
<evidence type="ECO:0000256" key="3">
    <source>
        <dbReference type="ARBA" id="ARBA00022679"/>
    </source>
</evidence>
<dbReference type="Gene3D" id="3.40.50.450">
    <property type="match status" value="1"/>
</dbReference>
<reference evidence="12 13" key="1">
    <citation type="submission" date="2011-07" db="EMBL/GenBank/DDBJ databases">
        <authorList>
            <person name="Coyne R."/>
            <person name="Brami D."/>
            <person name="Johnson J."/>
            <person name="Hostetler J."/>
            <person name="Hannick L."/>
            <person name="Clark T."/>
            <person name="Cassidy-Hanley D."/>
            <person name="Inman J."/>
        </authorList>
    </citation>
    <scope>NUCLEOTIDE SEQUENCE [LARGE SCALE GENOMIC DNA]</scope>
    <source>
        <strain evidence="12 13">G5</strain>
    </source>
</reference>
<dbReference type="GO" id="GO:0006002">
    <property type="term" value="P:fructose 6-phosphate metabolic process"/>
    <property type="evidence" value="ECO:0007669"/>
    <property type="project" value="InterPro"/>
</dbReference>
<comment type="catalytic activity">
    <reaction evidence="10">
        <text>beta-D-fructose 6-phosphate + ATP = beta-D-fructose 1,6-bisphosphate + ADP + H(+)</text>
        <dbReference type="Rhea" id="RHEA:16109"/>
        <dbReference type="ChEBI" id="CHEBI:15378"/>
        <dbReference type="ChEBI" id="CHEBI:30616"/>
        <dbReference type="ChEBI" id="CHEBI:32966"/>
        <dbReference type="ChEBI" id="CHEBI:57634"/>
        <dbReference type="ChEBI" id="CHEBI:456216"/>
        <dbReference type="EC" id="2.7.1.11"/>
    </reaction>
</comment>
<evidence type="ECO:0000259" key="11">
    <source>
        <dbReference type="Pfam" id="PF00365"/>
    </source>
</evidence>
<keyword evidence="9" id="KW-0324">Glycolysis</keyword>
<keyword evidence="13" id="KW-1185">Reference proteome</keyword>
<dbReference type="GO" id="GO:0005524">
    <property type="term" value="F:ATP binding"/>
    <property type="evidence" value="ECO:0007669"/>
    <property type="project" value="UniProtKB-KW"/>
</dbReference>
<evidence type="ECO:0000256" key="7">
    <source>
        <dbReference type="ARBA" id="ARBA00022840"/>
    </source>
</evidence>
<dbReference type="InterPro" id="IPR022953">
    <property type="entry name" value="ATP_PFK"/>
</dbReference>
<organism evidence="12 13">
    <name type="scientific">Ichthyophthirius multifiliis</name>
    <name type="common">White spot disease agent</name>
    <name type="synonym">Ich</name>
    <dbReference type="NCBI Taxonomy" id="5932"/>
    <lineage>
        <taxon>Eukaryota</taxon>
        <taxon>Sar</taxon>
        <taxon>Alveolata</taxon>
        <taxon>Ciliophora</taxon>
        <taxon>Intramacronucleata</taxon>
        <taxon>Oligohymenophorea</taxon>
        <taxon>Hymenostomatida</taxon>
        <taxon>Ophryoglenina</taxon>
        <taxon>Ichthyophthirius</taxon>
    </lineage>
</organism>
<comment type="cofactor">
    <cofactor evidence="1">
        <name>Mg(2+)</name>
        <dbReference type="ChEBI" id="CHEBI:18420"/>
    </cofactor>
</comment>
<keyword evidence="7" id="KW-0067">ATP-binding</keyword>